<keyword evidence="2" id="KW-1185">Reference proteome</keyword>
<dbReference type="EMBL" id="JBHLUH010000009">
    <property type="protein sequence ID" value="MFC0527444.1"/>
    <property type="molecule type" value="Genomic_DNA"/>
</dbReference>
<accession>A0ABV6LYW4</accession>
<reference evidence="1 2" key="1">
    <citation type="submission" date="2024-09" db="EMBL/GenBank/DDBJ databases">
        <authorList>
            <person name="Sun Q."/>
            <person name="Mori K."/>
        </authorList>
    </citation>
    <scope>NUCLEOTIDE SEQUENCE [LARGE SCALE GENOMIC DNA]</scope>
    <source>
        <strain evidence="1 2">TBRC 3947</strain>
    </source>
</reference>
<organism evidence="1 2">
    <name type="scientific">Phytohabitans kaempferiae</name>
    <dbReference type="NCBI Taxonomy" id="1620943"/>
    <lineage>
        <taxon>Bacteria</taxon>
        <taxon>Bacillati</taxon>
        <taxon>Actinomycetota</taxon>
        <taxon>Actinomycetes</taxon>
        <taxon>Micromonosporales</taxon>
        <taxon>Micromonosporaceae</taxon>
    </lineage>
</organism>
<name>A0ABV6LYW4_9ACTN</name>
<proteinExistence type="predicted"/>
<dbReference type="Proteomes" id="UP001589867">
    <property type="component" value="Unassembled WGS sequence"/>
</dbReference>
<sequence length="74" mass="8508">MALAMDPERRRMLMAVDKAQREWEERYGIDDADWVAGGKTGPDRVSPTPEQAEELHRALNRITHWDPETGRYGA</sequence>
<evidence type="ECO:0000313" key="1">
    <source>
        <dbReference type="EMBL" id="MFC0527444.1"/>
    </source>
</evidence>
<gene>
    <name evidence="1" type="ORF">ACFFIA_07210</name>
</gene>
<evidence type="ECO:0000313" key="2">
    <source>
        <dbReference type="Proteomes" id="UP001589867"/>
    </source>
</evidence>
<protein>
    <submittedName>
        <fullName evidence="1">Uncharacterized protein</fullName>
    </submittedName>
</protein>
<dbReference type="RefSeq" id="WP_377247364.1">
    <property type="nucleotide sequence ID" value="NZ_JBHLUH010000009.1"/>
</dbReference>
<comment type="caution">
    <text evidence="1">The sequence shown here is derived from an EMBL/GenBank/DDBJ whole genome shotgun (WGS) entry which is preliminary data.</text>
</comment>